<sequence length="366" mass="38779">MTRNIEDLIRATQEAQADRALPADRIRANLPKRAATVRRRQRFGLLSAGVAAAAVAAAVTVPALALRGSEPVAPPTQAAAPASAKPSPSATTQELPTKLGYRPTWAPPGFSERIRQTGTAAPGDPFGPTVMRYWTKQVGTGDPMSDAGPQVQLYVRTEVSGEGRLTANGGKKVDINGAPGYYHEGGGKSYLDWGVDEHTVLSLATTHYVMSKADMLKMARSVRPDPGVTTVPVRLRWLPDGWSVNTAIVSGDHKDTWRAGLLVEKPAVEGIKDKEALSQATGQMSVVVGSSTEAPAGGRELTVGGHPARQPVRSESFAKSMLYLVVDLGHGRLMTLVGEGAGITREDLVKIAEQAEISPDAPDWIG</sequence>
<accession>A0A7W7H3R4</accession>
<feature type="region of interest" description="Disordered" evidence="1">
    <location>
        <begin position="72"/>
        <end position="108"/>
    </location>
</feature>
<gene>
    <name evidence="3" type="ORF">BJY16_006852</name>
</gene>
<organism evidence="3 4">
    <name type="scientific">Actinoplanes octamycinicus</name>
    <dbReference type="NCBI Taxonomy" id="135948"/>
    <lineage>
        <taxon>Bacteria</taxon>
        <taxon>Bacillati</taxon>
        <taxon>Actinomycetota</taxon>
        <taxon>Actinomycetes</taxon>
        <taxon>Micromonosporales</taxon>
        <taxon>Micromonosporaceae</taxon>
        <taxon>Actinoplanes</taxon>
    </lineage>
</organism>
<name>A0A7W7H3R4_9ACTN</name>
<evidence type="ECO:0000256" key="2">
    <source>
        <dbReference type="SAM" id="Phobius"/>
    </source>
</evidence>
<comment type="caution">
    <text evidence="3">The sequence shown here is derived from an EMBL/GenBank/DDBJ whole genome shotgun (WGS) entry which is preliminary data.</text>
</comment>
<keyword evidence="2" id="KW-0472">Membrane</keyword>
<proteinExistence type="predicted"/>
<protein>
    <submittedName>
        <fullName evidence="3">Uncharacterized protein</fullName>
    </submittedName>
</protein>
<dbReference type="RefSeq" id="WP_185043672.1">
    <property type="nucleotide sequence ID" value="NZ_BAABFG010000005.1"/>
</dbReference>
<keyword evidence="4" id="KW-1185">Reference proteome</keyword>
<keyword evidence="2" id="KW-0812">Transmembrane</keyword>
<evidence type="ECO:0000313" key="3">
    <source>
        <dbReference type="EMBL" id="MBB4743393.1"/>
    </source>
</evidence>
<keyword evidence="2" id="KW-1133">Transmembrane helix</keyword>
<evidence type="ECO:0000313" key="4">
    <source>
        <dbReference type="Proteomes" id="UP000546162"/>
    </source>
</evidence>
<feature type="compositionally biased region" description="Low complexity" evidence="1">
    <location>
        <begin position="75"/>
        <end position="92"/>
    </location>
</feature>
<evidence type="ECO:0000256" key="1">
    <source>
        <dbReference type="SAM" id="MobiDB-lite"/>
    </source>
</evidence>
<feature type="transmembrane region" description="Helical" evidence="2">
    <location>
        <begin position="43"/>
        <end position="66"/>
    </location>
</feature>
<dbReference type="Proteomes" id="UP000546162">
    <property type="component" value="Unassembled WGS sequence"/>
</dbReference>
<dbReference type="AlphaFoldDB" id="A0A7W7H3R4"/>
<reference evidence="3 4" key="1">
    <citation type="submission" date="2020-08" db="EMBL/GenBank/DDBJ databases">
        <title>Sequencing the genomes of 1000 actinobacteria strains.</title>
        <authorList>
            <person name="Klenk H.-P."/>
        </authorList>
    </citation>
    <scope>NUCLEOTIDE SEQUENCE [LARGE SCALE GENOMIC DNA]</scope>
    <source>
        <strain evidence="3 4">DSM 45809</strain>
    </source>
</reference>
<dbReference type="EMBL" id="JACHNB010000001">
    <property type="protein sequence ID" value="MBB4743393.1"/>
    <property type="molecule type" value="Genomic_DNA"/>
</dbReference>